<protein>
    <submittedName>
        <fullName evidence="11">Dopey N-terminal domain-containing protein</fullName>
    </submittedName>
</protein>
<proteinExistence type="inferred from homology"/>
<feature type="region of interest" description="Disordered" evidence="7">
    <location>
        <begin position="1543"/>
        <end position="1563"/>
    </location>
</feature>
<dbReference type="Proteomes" id="UP001408356">
    <property type="component" value="Unassembled WGS sequence"/>
</dbReference>
<comment type="subcellular location">
    <subcellularLocation>
        <location evidence="1">Golgi apparatus membrane</location>
        <topology evidence="1">Peripheral membrane protein</topology>
    </subcellularLocation>
</comment>
<comment type="similarity">
    <text evidence="6">Belongs to the DOP1 family.</text>
</comment>
<dbReference type="PANTHER" id="PTHR14042">
    <property type="entry name" value="DOPEY-RELATED"/>
    <property type="match status" value="1"/>
</dbReference>
<dbReference type="SUPFAM" id="SSF48371">
    <property type="entry name" value="ARM repeat"/>
    <property type="match status" value="1"/>
</dbReference>
<dbReference type="Pfam" id="PF24598">
    <property type="entry name" value="DOP1_C"/>
    <property type="match status" value="1"/>
</dbReference>
<name>A0ABR2V3G0_9PEZI</name>
<evidence type="ECO:0000256" key="4">
    <source>
        <dbReference type="ARBA" id="ARBA00023034"/>
    </source>
</evidence>
<feature type="domain" description="DOP1-like middle TPR" evidence="9">
    <location>
        <begin position="460"/>
        <end position="686"/>
    </location>
</feature>
<dbReference type="Pfam" id="PF24597">
    <property type="entry name" value="TPR_DOP1_M"/>
    <property type="match status" value="1"/>
</dbReference>
<keyword evidence="3" id="KW-0653">Protein transport</keyword>
<evidence type="ECO:0000256" key="3">
    <source>
        <dbReference type="ARBA" id="ARBA00022927"/>
    </source>
</evidence>
<dbReference type="PANTHER" id="PTHR14042:SF24">
    <property type="entry name" value="PROTEIN DOPEY-1 HOMOLOG"/>
    <property type="match status" value="1"/>
</dbReference>
<feature type="domain" description="DOP1 N-terminal" evidence="8">
    <location>
        <begin position="101"/>
        <end position="430"/>
    </location>
</feature>
<dbReference type="InterPro" id="IPR007249">
    <property type="entry name" value="DOP1_N"/>
</dbReference>
<feature type="region of interest" description="Disordered" evidence="7">
    <location>
        <begin position="33"/>
        <end position="52"/>
    </location>
</feature>
<feature type="domain" description="DOP1-like C-terminal" evidence="10">
    <location>
        <begin position="1457"/>
        <end position="1933"/>
    </location>
</feature>
<dbReference type="EMBL" id="JARVKF010000212">
    <property type="protein sequence ID" value="KAK9421046.1"/>
    <property type="molecule type" value="Genomic_DNA"/>
</dbReference>
<evidence type="ECO:0000259" key="10">
    <source>
        <dbReference type="Pfam" id="PF24598"/>
    </source>
</evidence>
<evidence type="ECO:0000256" key="1">
    <source>
        <dbReference type="ARBA" id="ARBA00004395"/>
    </source>
</evidence>
<evidence type="ECO:0000313" key="12">
    <source>
        <dbReference type="Proteomes" id="UP001408356"/>
    </source>
</evidence>
<dbReference type="InterPro" id="IPR056457">
    <property type="entry name" value="DOP1_C"/>
</dbReference>
<keyword evidence="2" id="KW-0813">Transport</keyword>
<keyword evidence="5" id="KW-0472">Membrane</keyword>
<evidence type="ECO:0000256" key="6">
    <source>
        <dbReference type="ARBA" id="ARBA00046326"/>
    </source>
</evidence>
<feature type="region of interest" description="Disordered" evidence="7">
    <location>
        <begin position="1"/>
        <end position="22"/>
    </location>
</feature>
<comment type="caution">
    <text evidence="11">The sequence shown here is derived from an EMBL/GenBank/DDBJ whole genome shotgun (WGS) entry which is preliminary data.</text>
</comment>
<evidence type="ECO:0000256" key="5">
    <source>
        <dbReference type="ARBA" id="ARBA00023136"/>
    </source>
</evidence>
<dbReference type="Pfam" id="PF04118">
    <property type="entry name" value="Dopey_N"/>
    <property type="match status" value="1"/>
</dbReference>
<evidence type="ECO:0000313" key="11">
    <source>
        <dbReference type="EMBL" id="KAK9421046.1"/>
    </source>
</evidence>
<accession>A0ABR2V3G0</accession>
<evidence type="ECO:0000259" key="8">
    <source>
        <dbReference type="Pfam" id="PF04118"/>
    </source>
</evidence>
<evidence type="ECO:0000259" key="9">
    <source>
        <dbReference type="Pfam" id="PF24597"/>
    </source>
</evidence>
<evidence type="ECO:0000256" key="7">
    <source>
        <dbReference type="SAM" id="MobiDB-lite"/>
    </source>
</evidence>
<dbReference type="InterPro" id="IPR016024">
    <property type="entry name" value="ARM-type_fold"/>
</dbReference>
<dbReference type="InterPro" id="IPR040314">
    <property type="entry name" value="DOP1"/>
</dbReference>
<sequence>MGASLQGSKPIETSIAGDDLAATGNVIRKAANNLMSRPLDPSSQPGHVRPHDSAIHPALKRAMSLETGPVGSMSPESSGRNTPVPRQWRNQLSAEDSPTKDKAYRKYASGVERALSLFETALQEWADYISFLSRLLKALQARQANVTTIPSKALVAKRLSQCLNPSLPSGVHQKALEVYGYVFSVIGKDGLSRDLPLYLPGLASTLSFASLTVRAPFLELLEKYFLKLNPRSLRPAMKSVILALLPGLEEETSEDFDRTLKLLENFKVAVRAPDSKELTGTHATGDEFFWQCFFLASITSQSRRPGALAYLIRNLPKLGHNIPQMEASNKVKVEEDSTEELSEEMSSLVTSPEPGLLLRCFAAGLADEQLLIQRGFLDLLVTHLPLHSRVLQKRVKPEDLELLLKAAAGVVTRRDMSLNRRLWAWFLGPEPPGHENETGIESPGSPSEQHHGYFASKTSYFEEYGLQALTQALLSMIRTSSDTSPTERARPYRICLSLMDRWEIGGLVVPEIFLPIVQSVKDFKDLAVSKAEFNEVLRSASVFFDGVESGLIYGELVGLIAQAVGPGNASYAQRVEKIGLVQFIMAHFNIREEEMITIHAPLAALSILAMLEDSKDRGHQIPTNNVPNETSLPDQALGIALNLLDLVPDRAFPARSGTKDSSSPMGAPVVASMSNNELLKKIKNFYVSDQGNLEAAPLPFSARNVGDLTLQKACNLVCNCLAAKNPSHALTIRTRLLALLLSKVPHDYQIDTEGLLTDMQASLSIADLPFVSFKAMLLLSTQLYSSTRIPPTSLSDLVEPLVRHAWGFLSLSEPKYHVETVRCLWQLQSALGPQSRDIESAIAALMLKNDTTGTFPIRPADTGRSFSILWSHTLQDGTVDRRTPKTPMGEGALQIRLSGQDYYEVMLTRPLFLMLDSLLDDRTQLFMAVKTWLNSMVGIEKLFLVFVTKLSQLPFLRSLPKTASSESSKQSIVFSSEDDLDMGLYYLRTLSNMFRWAPDAFFGVLATRSIEETGAHLSEISAYISQGSWKTSLTNSAGTEGDVSLQQFFLQVCMRCIAGNQFPESEQMQLRIAQLHRCALTLLHQILLNPYAESLSNLHLETVLIDRLHQSLSGPDPYIQVLLLDVVFASLKLRDVSPNELPSSPTGEKRALSYPTGSLRLSSTNIENVLDVSAPPPSLIKCIQAGLSSASSRPVLDSWVGFLTECLPFYYNTIFQVLIPLVETLCGQVRNTFEDLQGIFKQNAKTTVGLNAPESTLISLLNALEQVLAKAHDQLLAEEARAQVVKSPDHQSQGFFGNMVSGVFNSEAPQSRSATANDRLTVLLAFQDAVRICFRIWSWGQGSEASTLDSSSSSSFNYTSLRMRNRARRLLEHVFAAEALECLETVVDIWRASLSDPDIIKHSEVFNLLPALDGSRPRHTIPAIFNAIYSRTNPNALDPSRKSTLTISLQDTDLVIFLVDYARSLEDDAMDEIWQDCMTFLRDLLGNPFPHRQTLPSLLEFAAILGEKVDNTNFGEQRKMRRELGDLFLRLLTALFTTRPTAFTEASSTSQSEKPKLGERRTLSPAERADDVVGILSTIVPNLPKILVESDRVLTAAGAISTNVIGPSIRSKGFPETVSQGTLTLLQELTRLPNNQKTWKKDIGDAFNDARFFASPVSLVQSDWLALLKQWTIADKDRMTEILGRITPPTTAGIVFGVGATSARLEADRKTQLNLRRAATLILASPVDTFVTDLQTITERLVELLAATSTSSPSSTTRAEIYMVVRALILRTSAIHLSPLWPITNAEIHAAISSVVASENSSSSDTYNNASILQACKLLDLLICVAPDDFQLHEWLFVTDTIDAIYRSQSYQPVALVDELSEELGNSSLANNSALQTESAAIMAASGSYRRPLLGPGGIPDELSNDRKDELVGKILRPFFGQLSIFAFESTYAMGALDEDVALVGLLRDIFDEKSIVKAL</sequence>
<feature type="compositionally biased region" description="Basic and acidic residues" evidence="7">
    <location>
        <begin position="1553"/>
        <end position="1563"/>
    </location>
</feature>
<reference evidence="11 12" key="1">
    <citation type="journal article" date="2024" name="J. Plant Pathol.">
        <title>Sequence and assembly of the genome of Seiridium unicorne, isolate CBS 538.82, causal agent of cypress canker disease.</title>
        <authorList>
            <person name="Scali E."/>
            <person name="Rocca G.D."/>
            <person name="Danti R."/>
            <person name="Garbelotto M."/>
            <person name="Barberini S."/>
            <person name="Baroncelli R."/>
            <person name="Emiliani G."/>
        </authorList>
    </citation>
    <scope>NUCLEOTIDE SEQUENCE [LARGE SCALE GENOMIC DNA]</scope>
    <source>
        <strain evidence="11 12">BM-138-508</strain>
    </source>
</reference>
<keyword evidence="4" id="KW-0333">Golgi apparatus</keyword>
<gene>
    <name evidence="11" type="ORF">SUNI508_06191</name>
</gene>
<dbReference type="InterPro" id="IPR056458">
    <property type="entry name" value="TPR_DOP1_M"/>
</dbReference>
<organism evidence="11 12">
    <name type="scientific">Seiridium unicorne</name>
    <dbReference type="NCBI Taxonomy" id="138068"/>
    <lineage>
        <taxon>Eukaryota</taxon>
        <taxon>Fungi</taxon>
        <taxon>Dikarya</taxon>
        <taxon>Ascomycota</taxon>
        <taxon>Pezizomycotina</taxon>
        <taxon>Sordariomycetes</taxon>
        <taxon>Xylariomycetidae</taxon>
        <taxon>Amphisphaeriales</taxon>
        <taxon>Sporocadaceae</taxon>
        <taxon>Seiridium</taxon>
    </lineage>
</organism>
<keyword evidence="12" id="KW-1185">Reference proteome</keyword>
<evidence type="ECO:0000256" key="2">
    <source>
        <dbReference type="ARBA" id="ARBA00022448"/>
    </source>
</evidence>
<feature type="region of interest" description="Disordered" evidence="7">
    <location>
        <begin position="67"/>
        <end position="101"/>
    </location>
</feature>